<feature type="domain" description="N-acetyltransferase" evidence="3">
    <location>
        <begin position="1"/>
        <end position="193"/>
    </location>
</feature>
<dbReference type="Proteomes" id="UP001610990">
    <property type="component" value="Unassembled WGS sequence"/>
</dbReference>
<evidence type="ECO:0000313" key="5">
    <source>
        <dbReference type="Proteomes" id="UP001610990"/>
    </source>
</evidence>
<feature type="region of interest" description="Disordered" evidence="2">
    <location>
        <begin position="75"/>
        <end position="106"/>
    </location>
</feature>
<accession>A0ABW7RFE3</accession>
<dbReference type="InterPro" id="IPR016181">
    <property type="entry name" value="Acyl_CoA_acyltransferase"/>
</dbReference>
<dbReference type="RefSeq" id="WP_397673862.1">
    <property type="nucleotide sequence ID" value="NZ_JBIRGH010000012.1"/>
</dbReference>
<comment type="caution">
    <text evidence="4">The sequence shown here is derived from an EMBL/GenBank/DDBJ whole genome shotgun (WGS) entry which is preliminary data.</text>
</comment>
<evidence type="ECO:0000256" key="2">
    <source>
        <dbReference type="SAM" id="MobiDB-lite"/>
    </source>
</evidence>
<dbReference type="GO" id="GO:0016746">
    <property type="term" value="F:acyltransferase activity"/>
    <property type="evidence" value="ECO:0007669"/>
    <property type="project" value="UniProtKB-KW"/>
</dbReference>
<keyword evidence="5" id="KW-1185">Reference proteome</keyword>
<keyword evidence="1 4" id="KW-0808">Transferase</keyword>
<dbReference type="InterPro" id="IPR000182">
    <property type="entry name" value="GNAT_dom"/>
</dbReference>
<name>A0ABW7RFE3_9ACTN</name>
<evidence type="ECO:0000259" key="3">
    <source>
        <dbReference type="PROSITE" id="PS51186"/>
    </source>
</evidence>
<dbReference type="Pfam" id="PF00583">
    <property type="entry name" value="Acetyltransf_1"/>
    <property type="match status" value="1"/>
</dbReference>
<evidence type="ECO:0000313" key="4">
    <source>
        <dbReference type="EMBL" id="MFH8586771.1"/>
    </source>
</evidence>
<gene>
    <name evidence="4" type="ORF">ACH4GP_20625</name>
</gene>
<dbReference type="EMBL" id="JBIRGH010000012">
    <property type="protein sequence ID" value="MFH8586771.1"/>
    <property type="molecule type" value="Genomic_DNA"/>
</dbReference>
<organism evidence="4 5">
    <name type="scientific">Streptomyces celluloflavus</name>
    <dbReference type="NCBI Taxonomy" id="58344"/>
    <lineage>
        <taxon>Bacteria</taxon>
        <taxon>Bacillati</taxon>
        <taxon>Actinomycetota</taxon>
        <taxon>Actinomycetes</taxon>
        <taxon>Kitasatosporales</taxon>
        <taxon>Streptomycetaceae</taxon>
        <taxon>Streptomyces</taxon>
    </lineage>
</organism>
<feature type="compositionally biased region" description="Low complexity" evidence="2">
    <location>
        <begin position="85"/>
        <end position="95"/>
    </location>
</feature>
<dbReference type="InterPro" id="IPR050769">
    <property type="entry name" value="NAT_camello-type"/>
</dbReference>
<dbReference type="PANTHER" id="PTHR13947:SF37">
    <property type="entry name" value="LD18367P"/>
    <property type="match status" value="1"/>
</dbReference>
<protein>
    <submittedName>
        <fullName evidence="4">GNAT family N-acetyltransferase</fullName>
        <ecNumber evidence="4">2.3.-.-</ecNumber>
    </submittedName>
</protein>
<feature type="region of interest" description="Disordered" evidence="2">
    <location>
        <begin position="187"/>
        <end position="222"/>
    </location>
</feature>
<dbReference type="PROSITE" id="PS51186">
    <property type="entry name" value="GNAT"/>
    <property type="match status" value="1"/>
</dbReference>
<feature type="compositionally biased region" description="Pro residues" evidence="2">
    <location>
        <begin position="200"/>
        <end position="215"/>
    </location>
</feature>
<dbReference type="CDD" id="cd04301">
    <property type="entry name" value="NAT_SF"/>
    <property type="match status" value="1"/>
</dbReference>
<dbReference type="SUPFAM" id="SSF55729">
    <property type="entry name" value="Acyl-CoA N-acyltransferases (Nat)"/>
    <property type="match status" value="1"/>
</dbReference>
<sequence length="222" mass="22950">MTEADIDAVSAVRVQGWQAAYPGLMPQAYLDAMSVARDAAERRSRFGRRLPQACDLVAVREGAVAGWAALGPARDPDLSGISNTPGSPGVSDAPGAAPPAAEPPADRPAAGELFALYVTPGLIGTGIGRALLTAGLDRARAAGWETLCLWVVRGNTRARRFYERAGFVPDGAEEAYEVAGVSVPEVRYRRPVASGAGPSRRPPAPSAPPSPPSPPASARTSS</sequence>
<evidence type="ECO:0000256" key="1">
    <source>
        <dbReference type="ARBA" id="ARBA00022679"/>
    </source>
</evidence>
<dbReference type="EC" id="2.3.-.-" evidence="4"/>
<reference evidence="4 5" key="1">
    <citation type="submission" date="2024-10" db="EMBL/GenBank/DDBJ databases">
        <title>The Natural Products Discovery Center: Release of the First 8490 Sequenced Strains for Exploring Actinobacteria Biosynthetic Diversity.</title>
        <authorList>
            <person name="Kalkreuter E."/>
            <person name="Kautsar S.A."/>
            <person name="Yang D."/>
            <person name="Bader C.D."/>
            <person name="Teijaro C.N."/>
            <person name="Fluegel L."/>
            <person name="Davis C.M."/>
            <person name="Simpson J.R."/>
            <person name="Lauterbach L."/>
            <person name="Steele A.D."/>
            <person name="Gui C."/>
            <person name="Meng S."/>
            <person name="Li G."/>
            <person name="Viehrig K."/>
            <person name="Ye F."/>
            <person name="Su P."/>
            <person name="Kiefer A.F."/>
            <person name="Nichols A."/>
            <person name="Cepeda A.J."/>
            <person name="Yan W."/>
            <person name="Fan B."/>
            <person name="Jiang Y."/>
            <person name="Adhikari A."/>
            <person name="Zheng C.-J."/>
            <person name="Schuster L."/>
            <person name="Cowan T.M."/>
            <person name="Smanski M.J."/>
            <person name="Chevrette M.G."/>
            <person name="De Carvalho L.P.S."/>
            <person name="Shen B."/>
        </authorList>
    </citation>
    <scope>NUCLEOTIDE SEQUENCE [LARGE SCALE GENOMIC DNA]</scope>
    <source>
        <strain evidence="4 5">NPDC018013</strain>
    </source>
</reference>
<dbReference type="Gene3D" id="3.40.630.30">
    <property type="match status" value="1"/>
</dbReference>
<dbReference type="PANTHER" id="PTHR13947">
    <property type="entry name" value="GNAT FAMILY N-ACETYLTRANSFERASE"/>
    <property type="match status" value="1"/>
</dbReference>
<keyword evidence="4" id="KW-0012">Acyltransferase</keyword>
<proteinExistence type="predicted"/>